<comment type="caution">
    <text evidence="1">The sequence shown here is derived from an EMBL/GenBank/DDBJ whole genome shotgun (WGS) entry which is preliminary data.</text>
</comment>
<sequence>MLTPSPLKVLADINVSIQFQTSLGRPYSEMSCETLGEIRFADGQSEGNYTTDGMSTTLGTLTLSPTRDNNTVIVYCTASNVGPQFNTSKVIIDVLCM</sequence>
<gene>
    <name evidence="1" type="ORF">DPMN_075044</name>
</gene>
<reference evidence="1" key="2">
    <citation type="submission" date="2020-11" db="EMBL/GenBank/DDBJ databases">
        <authorList>
            <person name="McCartney M.A."/>
            <person name="Auch B."/>
            <person name="Kono T."/>
            <person name="Mallez S."/>
            <person name="Becker A."/>
            <person name="Gohl D.M."/>
            <person name="Silverstein K.A.T."/>
            <person name="Koren S."/>
            <person name="Bechman K.B."/>
            <person name="Herman A."/>
            <person name="Abrahante J.E."/>
            <person name="Garbe J."/>
        </authorList>
    </citation>
    <scope>NUCLEOTIDE SEQUENCE</scope>
    <source>
        <strain evidence="1">Duluth1</strain>
        <tissue evidence="1">Whole animal</tissue>
    </source>
</reference>
<protein>
    <submittedName>
        <fullName evidence="1">Uncharacterized protein</fullName>
    </submittedName>
</protein>
<organism evidence="1 2">
    <name type="scientific">Dreissena polymorpha</name>
    <name type="common">Zebra mussel</name>
    <name type="synonym">Mytilus polymorpha</name>
    <dbReference type="NCBI Taxonomy" id="45954"/>
    <lineage>
        <taxon>Eukaryota</taxon>
        <taxon>Metazoa</taxon>
        <taxon>Spiralia</taxon>
        <taxon>Lophotrochozoa</taxon>
        <taxon>Mollusca</taxon>
        <taxon>Bivalvia</taxon>
        <taxon>Autobranchia</taxon>
        <taxon>Heteroconchia</taxon>
        <taxon>Euheterodonta</taxon>
        <taxon>Imparidentia</taxon>
        <taxon>Neoheterodontei</taxon>
        <taxon>Myida</taxon>
        <taxon>Dreissenoidea</taxon>
        <taxon>Dreissenidae</taxon>
        <taxon>Dreissena</taxon>
    </lineage>
</organism>
<evidence type="ECO:0000313" key="1">
    <source>
        <dbReference type="EMBL" id="KAH3700076.1"/>
    </source>
</evidence>
<dbReference type="AlphaFoldDB" id="A0A9D3YKC4"/>
<name>A0A9D3YKC4_DREPO</name>
<dbReference type="Proteomes" id="UP000828390">
    <property type="component" value="Unassembled WGS sequence"/>
</dbReference>
<keyword evidence="2" id="KW-1185">Reference proteome</keyword>
<reference evidence="1" key="1">
    <citation type="journal article" date="2019" name="bioRxiv">
        <title>The Genome of the Zebra Mussel, Dreissena polymorpha: A Resource for Invasive Species Research.</title>
        <authorList>
            <person name="McCartney M.A."/>
            <person name="Auch B."/>
            <person name="Kono T."/>
            <person name="Mallez S."/>
            <person name="Zhang Y."/>
            <person name="Obille A."/>
            <person name="Becker A."/>
            <person name="Abrahante J.E."/>
            <person name="Garbe J."/>
            <person name="Badalamenti J.P."/>
            <person name="Herman A."/>
            <person name="Mangelson H."/>
            <person name="Liachko I."/>
            <person name="Sullivan S."/>
            <person name="Sone E.D."/>
            <person name="Koren S."/>
            <person name="Silverstein K.A.T."/>
            <person name="Beckman K.B."/>
            <person name="Gohl D.M."/>
        </authorList>
    </citation>
    <scope>NUCLEOTIDE SEQUENCE</scope>
    <source>
        <strain evidence="1">Duluth1</strain>
        <tissue evidence="1">Whole animal</tissue>
    </source>
</reference>
<evidence type="ECO:0000313" key="2">
    <source>
        <dbReference type="Proteomes" id="UP000828390"/>
    </source>
</evidence>
<proteinExistence type="predicted"/>
<dbReference type="EMBL" id="JAIWYP010000015">
    <property type="protein sequence ID" value="KAH3700076.1"/>
    <property type="molecule type" value="Genomic_DNA"/>
</dbReference>
<accession>A0A9D3YKC4</accession>